<accession>A0A813H0L8</accession>
<proteinExistence type="predicted"/>
<dbReference type="PROSITE" id="PS51257">
    <property type="entry name" value="PROKAR_LIPOPROTEIN"/>
    <property type="match status" value="1"/>
</dbReference>
<evidence type="ECO:0000256" key="1">
    <source>
        <dbReference type="SAM" id="Phobius"/>
    </source>
</evidence>
<dbReference type="AlphaFoldDB" id="A0A813H0L8"/>
<reference evidence="2" key="1">
    <citation type="submission" date="2021-02" db="EMBL/GenBank/DDBJ databases">
        <authorList>
            <person name="Dougan E. K."/>
            <person name="Rhodes N."/>
            <person name="Thang M."/>
            <person name="Chan C."/>
        </authorList>
    </citation>
    <scope>NUCLEOTIDE SEQUENCE</scope>
</reference>
<dbReference type="EMBL" id="CAJNNV010030064">
    <property type="protein sequence ID" value="CAE8631222.1"/>
    <property type="molecule type" value="Genomic_DNA"/>
</dbReference>
<evidence type="ECO:0000313" key="2">
    <source>
        <dbReference type="EMBL" id="CAE8631222.1"/>
    </source>
</evidence>
<gene>
    <name evidence="2" type="ORF">PGLA1383_LOCUS47353</name>
</gene>
<dbReference type="OMA" id="AVKMIFS"/>
<name>A0A813H0L8_POLGL</name>
<keyword evidence="3" id="KW-1185">Reference proteome</keyword>
<feature type="transmembrane region" description="Helical" evidence="1">
    <location>
        <begin position="67"/>
        <end position="90"/>
    </location>
</feature>
<dbReference type="PANTHER" id="PTHR35791">
    <property type="entry name" value="UPF0754 MEMBRANE PROTEIN YHEB"/>
    <property type="match status" value="1"/>
</dbReference>
<protein>
    <submittedName>
        <fullName evidence="2">Uncharacterized protein</fullName>
    </submittedName>
</protein>
<dbReference type="PANTHER" id="PTHR35791:SF1">
    <property type="entry name" value="UPF0754 MEMBRANE PROTEIN YHEB"/>
    <property type="match status" value="1"/>
</dbReference>
<dbReference type="OrthoDB" id="410754at2759"/>
<keyword evidence="1" id="KW-0472">Membrane</keyword>
<evidence type="ECO:0000313" key="3">
    <source>
        <dbReference type="Proteomes" id="UP000654075"/>
    </source>
</evidence>
<comment type="caution">
    <text evidence="2">The sequence shown here is derived from an EMBL/GenBank/DDBJ whole genome shotgun (WGS) entry which is preliminary data.</text>
</comment>
<feature type="transmembrane region" description="Helical" evidence="1">
    <location>
        <begin position="501"/>
        <end position="522"/>
    </location>
</feature>
<keyword evidence="1" id="KW-0812">Transmembrane</keyword>
<feature type="transmembrane region" description="Helical" evidence="1">
    <location>
        <begin position="296"/>
        <end position="319"/>
    </location>
</feature>
<dbReference type="Proteomes" id="UP000654075">
    <property type="component" value="Unassembled WGS sequence"/>
</dbReference>
<sequence>MASTAPRGSGGRIAVADCNGDQSRGTNLQVTLTSCQAAQETRDGRFSYVVPPRTPYPRLVGFIRRNLFRFFLGCVFLGTSLWVASDWYTLSNDPSERRNAIGLPVKLLRTIKLLSVPVVCLLFTWFHVWLALQMMFYPIAFVGVPGRPIVPRWLGLPINGWQGIVPRKASIMARRACEQMIGNIVTVEEFMDRVQPDHFFESLEGMMGELCSAIVERIMMKRWPTVWSALPSSVKSELKLKVLEDTKQTFGPALLDFRTNINSILDLKEMAIEAFVNDPEMMVDMFRSVATRELKFIQHLAAVMGFLLGLVQVGFYLALENSPGMDYYMLPGSGLIIGYCTNWLALKMTFWPVWPHMMCGGYVNFQGVFLKRQKEASCKMAQLICEKVVDAQAMLNYMLRSPSSTAVVKVLDIYRAHVHRAVDLSVGMASAVAPFVGQQLDEVKQDVVDLSLELLPQHSRAIDQYMDDVMNVEATLSWRLSRIPPPEFEDIIHPIFQDDEWILLLVGAILGVVIGLLQVWALTSV</sequence>
<keyword evidence="1" id="KW-1133">Transmembrane helix</keyword>
<feature type="transmembrane region" description="Helical" evidence="1">
    <location>
        <begin position="110"/>
        <end position="132"/>
    </location>
</feature>
<organism evidence="2 3">
    <name type="scientific">Polarella glacialis</name>
    <name type="common">Dinoflagellate</name>
    <dbReference type="NCBI Taxonomy" id="89957"/>
    <lineage>
        <taxon>Eukaryota</taxon>
        <taxon>Sar</taxon>
        <taxon>Alveolata</taxon>
        <taxon>Dinophyceae</taxon>
        <taxon>Suessiales</taxon>
        <taxon>Suessiaceae</taxon>
        <taxon>Polarella</taxon>
    </lineage>
</organism>